<keyword evidence="4" id="KW-1185">Reference proteome</keyword>
<evidence type="ECO:0000313" key="4">
    <source>
        <dbReference type="Proteomes" id="UP000009011"/>
    </source>
</evidence>
<dbReference type="EMBL" id="CP003557">
    <property type="protein sequence ID" value="AFN73491.1"/>
    <property type="molecule type" value="Genomic_DNA"/>
</dbReference>
<gene>
    <name evidence="3" type="ordered locus">MROS_0247</name>
</gene>
<dbReference type="NCBIfam" id="NF008740">
    <property type="entry name" value="PRK11770.1-2"/>
    <property type="match status" value="1"/>
</dbReference>
<dbReference type="InterPro" id="IPR031308">
    <property type="entry name" value="UCP028777"/>
</dbReference>
<dbReference type="InterPro" id="IPR005185">
    <property type="entry name" value="YccF"/>
</dbReference>
<feature type="transmembrane region" description="Helical" evidence="1">
    <location>
        <begin position="73"/>
        <end position="104"/>
    </location>
</feature>
<dbReference type="GO" id="GO:0005886">
    <property type="term" value="C:plasma membrane"/>
    <property type="evidence" value="ECO:0007669"/>
    <property type="project" value="TreeGrafter"/>
</dbReference>
<evidence type="ECO:0000256" key="1">
    <source>
        <dbReference type="SAM" id="Phobius"/>
    </source>
</evidence>
<dbReference type="HOGENOM" id="CLU_120384_1_0_10"/>
<feature type="domain" description="Inner membrane component" evidence="2">
    <location>
        <begin position="4"/>
        <end position="55"/>
    </location>
</feature>
<sequence>MRLIGNLLWIVIGGGIVLFVEYLIAGLFLCVTIIGIPFGIQAIKLSLLALLPFGKDVVQTERGSGCISTFMNLLWIVTGGIVISITHFIFAVLCAITIIGIPFAKQHLKLASLSLTPFGHSFS</sequence>
<dbReference type="Proteomes" id="UP000009011">
    <property type="component" value="Chromosome"/>
</dbReference>
<keyword evidence="1" id="KW-0472">Membrane</keyword>
<dbReference type="eggNOG" id="COG3304">
    <property type="taxonomic scope" value="Bacteria"/>
</dbReference>
<proteinExistence type="predicted"/>
<organism evidence="3 4">
    <name type="scientific">Melioribacter roseus (strain DSM 23840 / JCM 17771 / VKM B-2668 / P3M-2)</name>
    <dbReference type="NCBI Taxonomy" id="1191523"/>
    <lineage>
        <taxon>Bacteria</taxon>
        <taxon>Pseudomonadati</taxon>
        <taxon>Ignavibacteriota</taxon>
        <taxon>Ignavibacteria</taxon>
        <taxon>Ignavibacteriales</taxon>
        <taxon>Melioribacteraceae</taxon>
        <taxon>Melioribacter</taxon>
    </lineage>
</organism>
<feature type="domain" description="Inner membrane component" evidence="2">
    <location>
        <begin position="70"/>
        <end position="119"/>
    </location>
</feature>
<dbReference type="InterPro" id="IPR052937">
    <property type="entry name" value="Inner_membrane_protein"/>
</dbReference>
<dbReference type="KEGG" id="mro:MROS_0247"/>
<feature type="transmembrane region" description="Helical" evidence="1">
    <location>
        <begin position="7"/>
        <end position="40"/>
    </location>
</feature>
<keyword evidence="1" id="KW-0812">Transmembrane</keyword>
<reference evidence="3 4" key="1">
    <citation type="journal article" date="2013" name="PLoS ONE">
        <title>Genomic analysis of Melioribacter roseus, facultatively anaerobic organotrophic bacterium representing a novel deep lineage within Bacteriodetes/Chlorobi group.</title>
        <authorList>
            <person name="Kadnikov V.V."/>
            <person name="Mardanov A.V."/>
            <person name="Podosokorskaya O.A."/>
            <person name="Gavrilov S.N."/>
            <person name="Kublanov I.V."/>
            <person name="Beletsky A.V."/>
            <person name="Bonch-Osmolovskaya E.A."/>
            <person name="Ravin N.V."/>
        </authorList>
    </citation>
    <scope>NUCLEOTIDE SEQUENCE [LARGE SCALE GENOMIC DNA]</scope>
    <source>
        <strain evidence="4">JCM 17771 / P3M-2</strain>
    </source>
</reference>
<dbReference type="Pfam" id="PF03733">
    <property type="entry name" value="YccF"/>
    <property type="match status" value="2"/>
</dbReference>
<dbReference type="OrthoDB" id="9790567at2"/>
<dbReference type="STRING" id="1191523.MROS_0247"/>
<evidence type="ECO:0000259" key="2">
    <source>
        <dbReference type="Pfam" id="PF03733"/>
    </source>
</evidence>
<name>I7A0K6_MELRP</name>
<accession>I7A0K6</accession>
<dbReference type="PATRIC" id="fig|1191523.3.peg.253"/>
<dbReference type="PANTHER" id="PTHR42903">
    <property type="entry name" value="INNER MEMBRANE PROTEIN YCCF"/>
    <property type="match status" value="1"/>
</dbReference>
<dbReference type="PANTHER" id="PTHR42903:SF1">
    <property type="entry name" value="INNER MEMBRANE PROTEIN YCCF"/>
    <property type="match status" value="1"/>
</dbReference>
<dbReference type="RefSeq" id="WP_014854928.1">
    <property type="nucleotide sequence ID" value="NC_018178.1"/>
</dbReference>
<keyword evidence="1" id="KW-1133">Transmembrane helix</keyword>
<evidence type="ECO:0000313" key="3">
    <source>
        <dbReference type="EMBL" id="AFN73491.1"/>
    </source>
</evidence>
<dbReference type="AlphaFoldDB" id="I7A0K6"/>
<protein>
    <recommendedName>
        <fullName evidence="2">Inner membrane component domain-containing protein</fullName>
    </recommendedName>
</protein>
<dbReference type="PIRSF" id="PIRSF028777">
    <property type="entry name" value="UCP028777"/>
    <property type="match status" value="1"/>
</dbReference>